<evidence type="ECO:0000313" key="2">
    <source>
        <dbReference type="EMBL" id="RNL66790.1"/>
    </source>
</evidence>
<dbReference type="InterPro" id="IPR027417">
    <property type="entry name" value="P-loop_NTPase"/>
</dbReference>
<dbReference type="EMBL" id="RHGB01000003">
    <property type="protein sequence ID" value="RNL66790.1"/>
    <property type="molecule type" value="Genomic_DNA"/>
</dbReference>
<gene>
    <name evidence="2" type="ORF">D0911_04440</name>
</gene>
<sequence>MSNALHDHRLQWVPPSRPEWVKGINNEGYCMDIKGVVPLDENSLLETAKRNTGLEDFGSDEWREPFQCLIKSLNDEAELNLMGRLMTRSEILMLLEGRLRIEDTYKKHPEIDDEEIVKPVIIVGQGRSGTSFLQNVLAHNVDFGALMHWEAMFPCPPPEAESYTSDSRIDVAHKRICQWSRVTPGLDSMHEFSARLPHEDMAIMGFNFMAPSFFDCMGQVSSYDAMVFNPSWDWEPAFKYHKKVLKLLQWKNPRKHWVLKDPLHFDRMSTILKVYPDACFVWPHRDPVRALASLVSIIGTIQWGRSDHPFKGGSLEYMTDPFASAARFNSVLDQIERNEIPAAQLFNLNYKDLVANPVGQVEKMLSQFDIELSAAGRQSMQQYLSDNPRDARPPHQFNAGSPEAVQRARQAFDRYQKYFNVPTES</sequence>
<comment type="caution">
    <text evidence="2">The sequence shown here is derived from an EMBL/GenBank/DDBJ whole genome shotgun (WGS) entry which is preliminary data.</text>
</comment>
<evidence type="ECO:0000256" key="1">
    <source>
        <dbReference type="SAM" id="MobiDB-lite"/>
    </source>
</evidence>
<reference evidence="2 3" key="1">
    <citation type="submission" date="2018-10" db="EMBL/GenBank/DDBJ databases">
        <title>Draft genome sequence of Zhongshania sp. DSW25-10.</title>
        <authorList>
            <person name="Oh J."/>
        </authorList>
    </citation>
    <scope>NUCLEOTIDE SEQUENCE [LARGE SCALE GENOMIC DNA]</scope>
    <source>
        <strain evidence="2 3">DSW25-10</strain>
    </source>
</reference>
<dbReference type="SUPFAM" id="SSF52540">
    <property type="entry name" value="P-loop containing nucleoside triphosphate hydrolases"/>
    <property type="match status" value="1"/>
</dbReference>
<name>A0ABX9W6J8_9GAMM</name>
<accession>A0ABX9W6J8</accession>
<dbReference type="Gene3D" id="3.40.50.300">
    <property type="entry name" value="P-loop containing nucleotide triphosphate hydrolases"/>
    <property type="match status" value="1"/>
</dbReference>
<dbReference type="Pfam" id="PF13469">
    <property type="entry name" value="Sulfotransfer_3"/>
    <property type="match status" value="1"/>
</dbReference>
<evidence type="ECO:0000313" key="3">
    <source>
        <dbReference type="Proteomes" id="UP000274695"/>
    </source>
</evidence>
<dbReference type="Proteomes" id="UP000274695">
    <property type="component" value="Unassembled WGS sequence"/>
</dbReference>
<protein>
    <submittedName>
        <fullName evidence="2">Sulfotransferase</fullName>
    </submittedName>
</protein>
<dbReference type="InterPro" id="IPR052736">
    <property type="entry name" value="Stf3_sulfotransferase"/>
</dbReference>
<proteinExistence type="predicted"/>
<keyword evidence="3" id="KW-1185">Reference proteome</keyword>
<dbReference type="PANTHER" id="PTHR36451:SF1">
    <property type="entry name" value="OMEGA-HYDROXY-BETA-DIHYDROMENAQUINONE-9 SULFOTRANSFERASE STF3"/>
    <property type="match status" value="1"/>
</dbReference>
<organism evidence="2 3">
    <name type="scientific">Zhongshania marina</name>
    <dbReference type="NCBI Taxonomy" id="2304603"/>
    <lineage>
        <taxon>Bacteria</taxon>
        <taxon>Pseudomonadati</taxon>
        <taxon>Pseudomonadota</taxon>
        <taxon>Gammaproteobacteria</taxon>
        <taxon>Cellvibrionales</taxon>
        <taxon>Spongiibacteraceae</taxon>
        <taxon>Zhongshania</taxon>
    </lineage>
</organism>
<feature type="region of interest" description="Disordered" evidence="1">
    <location>
        <begin position="379"/>
        <end position="400"/>
    </location>
</feature>
<dbReference type="PANTHER" id="PTHR36451">
    <property type="entry name" value="PAPS-DEPENDENT SULFOTRANSFERASE STF3"/>
    <property type="match status" value="1"/>
</dbReference>